<organism evidence="3 4">
    <name type="scientific">Verticiella sediminum</name>
    <dbReference type="NCBI Taxonomy" id="1247510"/>
    <lineage>
        <taxon>Bacteria</taxon>
        <taxon>Pseudomonadati</taxon>
        <taxon>Pseudomonadota</taxon>
        <taxon>Betaproteobacteria</taxon>
        <taxon>Burkholderiales</taxon>
        <taxon>Alcaligenaceae</taxon>
        <taxon>Verticiella</taxon>
    </lineage>
</organism>
<dbReference type="SUPFAM" id="SSF53850">
    <property type="entry name" value="Periplasmic binding protein-like II"/>
    <property type="match status" value="1"/>
</dbReference>
<dbReference type="Pfam" id="PF03401">
    <property type="entry name" value="TctC"/>
    <property type="match status" value="1"/>
</dbReference>
<reference evidence="3 4" key="1">
    <citation type="submission" date="2019-07" db="EMBL/GenBank/DDBJ databases">
        <title>Qingshengfaniella alkalisoli gen. nov., sp. nov., isolated from saline soil.</title>
        <authorList>
            <person name="Xu L."/>
            <person name="Huang X.-X."/>
            <person name="Sun J.-Q."/>
        </authorList>
    </citation>
    <scope>NUCLEOTIDE SEQUENCE [LARGE SCALE GENOMIC DNA]</scope>
    <source>
        <strain evidence="3 4">DSM 27279</strain>
    </source>
</reference>
<feature type="chain" id="PRO_5021718168" evidence="2">
    <location>
        <begin position="28"/>
        <end position="327"/>
    </location>
</feature>
<proteinExistence type="inferred from homology"/>
<name>A0A556AFB2_9BURK</name>
<dbReference type="AlphaFoldDB" id="A0A556AFB2"/>
<dbReference type="InterPro" id="IPR042100">
    <property type="entry name" value="Bug_dom1"/>
</dbReference>
<keyword evidence="4" id="KW-1185">Reference proteome</keyword>
<keyword evidence="2" id="KW-0732">Signal</keyword>
<sequence length="327" mass="34327">MSKIRRRELLLAACAAAAMAVPGLAPAAQGAYPAHPIRLIVPFPPGGSADPLARVIGERLGQALGQQVLVENRPGGNTVIATELVARAPADGYTLLLTASSHVTNPMLVHTSYDPIDGFVPVATLSTSDMILVVNPSVQANSLQELLALAKAEPGALNYSSAGTGNPNHLAGELMDMMAGVSTTHVPYKGGAPAVTDLVGGHVQFSFGSPIIVLPFIRSGQLRPLAVTSPARMATLPDVPTMAESGLPGYEMRVWYGILAPAGTPADVVATLNREIDRIMATDESGQTLDAAGMERYTITPTEFTELMKRDTVKFRDIIQTANVTLN</sequence>
<dbReference type="InterPro" id="IPR006311">
    <property type="entry name" value="TAT_signal"/>
</dbReference>
<dbReference type="PROSITE" id="PS51318">
    <property type="entry name" value="TAT"/>
    <property type="match status" value="1"/>
</dbReference>
<gene>
    <name evidence="3" type="ORF">FOZ76_18365</name>
</gene>
<dbReference type="Proteomes" id="UP000318405">
    <property type="component" value="Unassembled WGS sequence"/>
</dbReference>
<comment type="caution">
    <text evidence="3">The sequence shown here is derived from an EMBL/GenBank/DDBJ whole genome shotgun (WGS) entry which is preliminary data.</text>
</comment>
<dbReference type="PIRSF" id="PIRSF017082">
    <property type="entry name" value="YflP"/>
    <property type="match status" value="1"/>
</dbReference>
<evidence type="ECO:0000256" key="2">
    <source>
        <dbReference type="SAM" id="SignalP"/>
    </source>
</evidence>
<dbReference type="RefSeq" id="WP_143949741.1">
    <property type="nucleotide sequence ID" value="NZ_BAABMB010000006.1"/>
</dbReference>
<comment type="similarity">
    <text evidence="1">Belongs to the UPF0065 (bug) family.</text>
</comment>
<dbReference type="OrthoDB" id="8678477at2"/>
<evidence type="ECO:0000256" key="1">
    <source>
        <dbReference type="ARBA" id="ARBA00006987"/>
    </source>
</evidence>
<dbReference type="PANTHER" id="PTHR42928:SF5">
    <property type="entry name" value="BLR1237 PROTEIN"/>
    <property type="match status" value="1"/>
</dbReference>
<protein>
    <submittedName>
        <fullName evidence="3">Tripartite tricarboxylate transporter substrate binding protein</fullName>
    </submittedName>
</protein>
<dbReference type="Gene3D" id="3.40.190.150">
    <property type="entry name" value="Bordetella uptake gene, domain 1"/>
    <property type="match status" value="1"/>
</dbReference>
<dbReference type="Gene3D" id="3.40.190.10">
    <property type="entry name" value="Periplasmic binding protein-like II"/>
    <property type="match status" value="1"/>
</dbReference>
<dbReference type="InterPro" id="IPR005064">
    <property type="entry name" value="BUG"/>
</dbReference>
<accession>A0A556AFB2</accession>
<dbReference type="PANTHER" id="PTHR42928">
    <property type="entry name" value="TRICARBOXYLATE-BINDING PROTEIN"/>
    <property type="match status" value="1"/>
</dbReference>
<evidence type="ECO:0000313" key="4">
    <source>
        <dbReference type="Proteomes" id="UP000318405"/>
    </source>
</evidence>
<feature type="signal peptide" evidence="2">
    <location>
        <begin position="1"/>
        <end position="27"/>
    </location>
</feature>
<dbReference type="EMBL" id="VLTJ01000035">
    <property type="protein sequence ID" value="TSH91569.1"/>
    <property type="molecule type" value="Genomic_DNA"/>
</dbReference>
<dbReference type="CDD" id="cd13578">
    <property type="entry name" value="PBP2_Bug27"/>
    <property type="match status" value="1"/>
</dbReference>
<evidence type="ECO:0000313" key="3">
    <source>
        <dbReference type="EMBL" id="TSH91569.1"/>
    </source>
</evidence>